<dbReference type="Pfam" id="PF00078">
    <property type="entry name" value="RVT_1"/>
    <property type="match status" value="1"/>
</dbReference>
<gene>
    <name evidence="2" type="ORF">JYU34_007107</name>
</gene>
<dbReference type="SUPFAM" id="SSF56219">
    <property type="entry name" value="DNase I-like"/>
    <property type="match status" value="1"/>
</dbReference>
<proteinExistence type="predicted"/>
<dbReference type="PROSITE" id="PS50878">
    <property type="entry name" value="RT_POL"/>
    <property type="match status" value="1"/>
</dbReference>
<organism evidence="2 3">
    <name type="scientific">Plutella xylostella</name>
    <name type="common">Diamondback moth</name>
    <name type="synonym">Plutella maculipennis</name>
    <dbReference type="NCBI Taxonomy" id="51655"/>
    <lineage>
        <taxon>Eukaryota</taxon>
        <taxon>Metazoa</taxon>
        <taxon>Ecdysozoa</taxon>
        <taxon>Arthropoda</taxon>
        <taxon>Hexapoda</taxon>
        <taxon>Insecta</taxon>
        <taxon>Pterygota</taxon>
        <taxon>Neoptera</taxon>
        <taxon>Endopterygota</taxon>
        <taxon>Lepidoptera</taxon>
        <taxon>Glossata</taxon>
        <taxon>Ditrysia</taxon>
        <taxon>Yponomeutoidea</taxon>
        <taxon>Plutellidae</taxon>
        <taxon>Plutella</taxon>
    </lineage>
</organism>
<dbReference type="Gene3D" id="3.60.10.10">
    <property type="entry name" value="Endonuclease/exonuclease/phosphatase"/>
    <property type="match status" value="1"/>
</dbReference>
<accession>A0ABQ7QPK0</accession>
<feature type="domain" description="Reverse transcriptase" evidence="1">
    <location>
        <begin position="455"/>
        <end position="720"/>
    </location>
</feature>
<keyword evidence="3" id="KW-1185">Reference proteome</keyword>
<evidence type="ECO:0000259" key="1">
    <source>
        <dbReference type="PROSITE" id="PS50878"/>
    </source>
</evidence>
<evidence type="ECO:0000313" key="2">
    <source>
        <dbReference type="EMBL" id="KAG7306984.1"/>
    </source>
</evidence>
<comment type="caution">
    <text evidence="2">The sequence shown here is derived from an EMBL/GenBank/DDBJ whole genome shotgun (WGS) entry which is preliminary data.</text>
</comment>
<name>A0ABQ7QPK0_PLUXY</name>
<dbReference type="Proteomes" id="UP000823941">
    <property type="component" value="Chromosome 10"/>
</dbReference>
<dbReference type="InterPro" id="IPR036691">
    <property type="entry name" value="Endo/exonu/phosph_ase_sf"/>
</dbReference>
<dbReference type="EMBL" id="JAHIBW010000010">
    <property type="protein sequence ID" value="KAG7306984.1"/>
    <property type="molecule type" value="Genomic_DNA"/>
</dbReference>
<dbReference type="InterPro" id="IPR043502">
    <property type="entry name" value="DNA/RNA_pol_sf"/>
</dbReference>
<protein>
    <recommendedName>
        <fullName evidence="1">Reverse transcriptase domain-containing protein</fullName>
    </recommendedName>
</protein>
<evidence type="ECO:0000313" key="3">
    <source>
        <dbReference type="Proteomes" id="UP000823941"/>
    </source>
</evidence>
<dbReference type="CDD" id="cd01650">
    <property type="entry name" value="RT_nLTR_like"/>
    <property type="match status" value="1"/>
</dbReference>
<sequence length="916" mass="105386">MNNELFDARYNIIRRDRESSKYSYKKDGGGVIVAVSNKYNCKRMLQWESDFEDIWLTIEIPNHKCSFVLCASYLPPPVDSSLLKKYLKHCNRVFDSCKNEQICMIGDYNVSSIDWDLVNDANVNYKASTLGEILIDFTRLNNFKQHNSILNNKGKILDLVLTNMAGCNVSKSFNELSKNDPLHPTLDIDIDFKVSDIVRLKSNQQKTKLNYHKGDYDSIQAFLDDIDWDTVFSECNNVDDMVRVFYEKLNNAIQQHVPTVKSTSNIKKYPVWFNKNLINLLKEKNKLRRKFKIFKNPLDELSLKLISKRCEKLSVQCYNEYTQHIEDNIKNNPKYFWSYLKSKKKGLGSYPGQLSYEHKTSDSGVEICDMFAEFFSSVYGTNSSEANAGVVTDCLRLVEKHADCMGTLHLNINDIVTKLKSLDISKGPGPDGIPPIFITRLASSLAKPLHTIYNKSLATGSFPMAWKTAKVVPVSKGGDDTLINEYRPISILTIFSKVFELLVYPHIHNHFRRHFSDHQHGFMKSRSTCTNLVSFVEFLSEAIDEHRQVDVVYTDFSKAFDKVDHKNLIKKLSIYGIFGSLLLWLGSYLTDRNFYVVVNGFQSRNYSVTSGVPQGSHLGPILFNIFINDLPGLLQNSTPFLFADDLKLAKVIKSADESILLQNDLNVLNEWCKINGMFLNAKKCFYIRFTRNINEILSTYNIQSNTLLEVTTVRDLGVTLDKKLTFVPHIDHIVKKSNKALGFVLRNSKAFRNPNTKILLYNAFVRSVLEYCSVVWRPHYSTHIARIERIQKRFVGHLSYFAGILNKKKQYADRLDFLKITSLEKRRDLLDLSFLFKIIRNRIDCPQILSKFNFLVPRRLPRQPIKPLCPPHRNTVLGFNSAIPRLSRLLNKCSGSIDIHADSLFKFKNTINFSIN</sequence>
<dbReference type="InterPro" id="IPR000477">
    <property type="entry name" value="RT_dom"/>
</dbReference>
<dbReference type="PANTHER" id="PTHR33332">
    <property type="entry name" value="REVERSE TRANSCRIPTASE DOMAIN-CONTAINING PROTEIN"/>
    <property type="match status" value="1"/>
</dbReference>
<dbReference type="SUPFAM" id="SSF56672">
    <property type="entry name" value="DNA/RNA polymerases"/>
    <property type="match status" value="1"/>
</dbReference>
<reference evidence="2 3" key="1">
    <citation type="submission" date="2021-06" db="EMBL/GenBank/DDBJ databases">
        <title>A haploid diamondback moth (Plutella xylostella L.) genome assembly resolves 31 chromosomes and identifies a diamide resistance mutation.</title>
        <authorList>
            <person name="Ward C.M."/>
            <person name="Perry K.D."/>
            <person name="Baker G."/>
            <person name="Powis K."/>
            <person name="Heckel D.G."/>
            <person name="Baxter S.W."/>
        </authorList>
    </citation>
    <scope>NUCLEOTIDE SEQUENCE [LARGE SCALE GENOMIC DNA]</scope>
    <source>
        <strain evidence="2 3">LV</strain>
        <tissue evidence="2">Single pupa</tissue>
    </source>
</reference>